<evidence type="ECO:0000313" key="2">
    <source>
        <dbReference type="EMBL" id="KAA6357974.1"/>
    </source>
</evidence>
<feature type="compositionally biased region" description="Polar residues" evidence="1">
    <location>
        <begin position="1"/>
        <end position="19"/>
    </location>
</feature>
<dbReference type="EMBL" id="SNRW01030556">
    <property type="protein sequence ID" value="KAA6357974.1"/>
    <property type="molecule type" value="Genomic_DNA"/>
</dbReference>
<feature type="compositionally biased region" description="Basic and acidic residues" evidence="1">
    <location>
        <begin position="20"/>
        <end position="39"/>
    </location>
</feature>
<sequence length="330" mass="36664">SRRSGNETAATVQTATGNTDIDRKHDASADGHDRAREPTEETIVTSNTSRIQQLNAEVVTSTTPERRSTSSVYRHATNENCRLYRRTGLGTEKADCVTSHRHEQEQAGDNATRMGSGSSEKTDTRNPTDCLFTTTASITTVELESIHTTEPILQLTPAIVDIWIATTTIPLSILQAANSIPGVTSSVHNYPTTKPLFTNDEPPQTQRNEPRPANSQIVREQQDPIQPGQQMEQATTQTVERPRQSTTSIRSVHNLLIPPIPAYPQQQIPRIPLLPYTTERNQEQRQSQRSISPTHKKADESEDDEFLDAIIPGMIMPHLPPHMNDIESAQ</sequence>
<feature type="non-terminal residue" evidence="2">
    <location>
        <position position="1"/>
    </location>
</feature>
<feature type="region of interest" description="Disordered" evidence="1">
    <location>
        <begin position="279"/>
        <end position="304"/>
    </location>
</feature>
<feature type="region of interest" description="Disordered" evidence="1">
    <location>
        <begin position="191"/>
        <end position="247"/>
    </location>
</feature>
<comment type="caution">
    <text evidence="2">The sequence shown here is derived from an EMBL/GenBank/DDBJ whole genome shotgun (WGS) entry which is preliminary data.</text>
</comment>
<gene>
    <name evidence="2" type="ORF">EZS28_046499</name>
</gene>
<feature type="region of interest" description="Disordered" evidence="1">
    <location>
        <begin position="1"/>
        <end position="47"/>
    </location>
</feature>
<proteinExistence type="predicted"/>
<dbReference type="Proteomes" id="UP000324800">
    <property type="component" value="Unassembled WGS sequence"/>
</dbReference>
<feature type="region of interest" description="Disordered" evidence="1">
    <location>
        <begin position="95"/>
        <end position="128"/>
    </location>
</feature>
<evidence type="ECO:0000256" key="1">
    <source>
        <dbReference type="SAM" id="MobiDB-lite"/>
    </source>
</evidence>
<evidence type="ECO:0000313" key="3">
    <source>
        <dbReference type="Proteomes" id="UP000324800"/>
    </source>
</evidence>
<accession>A0A5J4THX5</accession>
<reference evidence="2 3" key="1">
    <citation type="submission" date="2019-03" db="EMBL/GenBank/DDBJ databases">
        <title>Single cell metagenomics reveals metabolic interactions within the superorganism composed of flagellate Streblomastix strix and complex community of Bacteroidetes bacteria on its surface.</title>
        <authorList>
            <person name="Treitli S.C."/>
            <person name="Kolisko M."/>
            <person name="Husnik F."/>
            <person name="Keeling P."/>
            <person name="Hampl V."/>
        </authorList>
    </citation>
    <scope>NUCLEOTIDE SEQUENCE [LARGE SCALE GENOMIC DNA]</scope>
    <source>
        <strain evidence="2">ST1C</strain>
    </source>
</reference>
<name>A0A5J4THX5_9EUKA</name>
<feature type="compositionally biased region" description="Basic and acidic residues" evidence="1">
    <location>
        <begin position="95"/>
        <end position="105"/>
    </location>
</feature>
<organism evidence="2 3">
    <name type="scientific">Streblomastix strix</name>
    <dbReference type="NCBI Taxonomy" id="222440"/>
    <lineage>
        <taxon>Eukaryota</taxon>
        <taxon>Metamonada</taxon>
        <taxon>Preaxostyla</taxon>
        <taxon>Oxymonadida</taxon>
        <taxon>Streblomastigidae</taxon>
        <taxon>Streblomastix</taxon>
    </lineage>
</organism>
<protein>
    <submittedName>
        <fullName evidence="2">Uncharacterized protein</fullName>
    </submittedName>
</protein>
<feature type="compositionally biased region" description="Polar residues" evidence="1">
    <location>
        <begin position="107"/>
        <end position="119"/>
    </location>
</feature>
<dbReference type="AlphaFoldDB" id="A0A5J4THX5"/>